<feature type="compositionally biased region" description="Polar residues" evidence="1">
    <location>
        <begin position="30"/>
        <end position="42"/>
    </location>
</feature>
<gene>
    <name evidence="2" type="ORF">DPMN_104365</name>
</gene>
<evidence type="ECO:0000256" key="1">
    <source>
        <dbReference type="SAM" id="MobiDB-lite"/>
    </source>
</evidence>
<name>A0A9D4HBU9_DREPO</name>
<accession>A0A9D4HBU9</accession>
<dbReference type="EMBL" id="JAIWYP010000004">
    <property type="protein sequence ID" value="KAH3831103.1"/>
    <property type="molecule type" value="Genomic_DNA"/>
</dbReference>
<feature type="compositionally biased region" description="Basic and acidic residues" evidence="1">
    <location>
        <begin position="8"/>
        <end position="25"/>
    </location>
</feature>
<proteinExistence type="predicted"/>
<evidence type="ECO:0000313" key="2">
    <source>
        <dbReference type="EMBL" id="KAH3831103.1"/>
    </source>
</evidence>
<sequence>MDSTGENKPWKPKETWRRTVEREASFCRQHPQQQLTDQNGTPLPSPQAPVGAETIE</sequence>
<protein>
    <submittedName>
        <fullName evidence="2">Uncharacterized protein</fullName>
    </submittedName>
</protein>
<feature type="region of interest" description="Disordered" evidence="1">
    <location>
        <begin position="1"/>
        <end position="56"/>
    </location>
</feature>
<dbReference type="Proteomes" id="UP000828390">
    <property type="component" value="Unassembled WGS sequence"/>
</dbReference>
<comment type="caution">
    <text evidence="2">The sequence shown here is derived from an EMBL/GenBank/DDBJ whole genome shotgun (WGS) entry which is preliminary data.</text>
</comment>
<reference evidence="2" key="2">
    <citation type="submission" date="2020-11" db="EMBL/GenBank/DDBJ databases">
        <authorList>
            <person name="McCartney M.A."/>
            <person name="Auch B."/>
            <person name="Kono T."/>
            <person name="Mallez S."/>
            <person name="Becker A."/>
            <person name="Gohl D.M."/>
            <person name="Silverstein K.A.T."/>
            <person name="Koren S."/>
            <person name="Bechman K.B."/>
            <person name="Herman A."/>
            <person name="Abrahante J.E."/>
            <person name="Garbe J."/>
        </authorList>
    </citation>
    <scope>NUCLEOTIDE SEQUENCE</scope>
    <source>
        <strain evidence="2">Duluth1</strain>
        <tissue evidence="2">Whole animal</tissue>
    </source>
</reference>
<dbReference type="AlphaFoldDB" id="A0A9D4HBU9"/>
<evidence type="ECO:0000313" key="3">
    <source>
        <dbReference type="Proteomes" id="UP000828390"/>
    </source>
</evidence>
<reference evidence="2" key="1">
    <citation type="journal article" date="2019" name="bioRxiv">
        <title>The Genome of the Zebra Mussel, Dreissena polymorpha: A Resource for Invasive Species Research.</title>
        <authorList>
            <person name="McCartney M.A."/>
            <person name="Auch B."/>
            <person name="Kono T."/>
            <person name="Mallez S."/>
            <person name="Zhang Y."/>
            <person name="Obille A."/>
            <person name="Becker A."/>
            <person name="Abrahante J.E."/>
            <person name="Garbe J."/>
            <person name="Badalamenti J.P."/>
            <person name="Herman A."/>
            <person name="Mangelson H."/>
            <person name="Liachko I."/>
            <person name="Sullivan S."/>
            <person name="Sone E.D."/>
            <person name="Koren S."/>
            <person name="Silverstein K.A.T."/>
            <person name="Beckman K.B."/>
            <person name="Gohl D.M."/>
        </authorList>
    </citation>
    <scope>NUCLEOTIDE SEQUENCE</scope>
    <source>
        <strain evidence="2">Duluth1</strain>
        <tissue evidence="2">Whole animal</tissue>
    </source>
</reference>
<keyword evidence="3" id="KW-1185">Reference proteome</keyword>
<organism evidence="2 3">
    <name type="scientific">Dreissena polymorpha</name>
    <name type="common">Zebra mussel</name>
    <name type="synonym">Mytilus polymorpha</name>
    <dbReference type="NCBI Taxonomy" id="45954"/>
    <lineage>
        <taxon>Eukaryota</taxon>
        <taxon>Metazoa</taxon>
        <taxon>Spiralia</taxon>
        <taxon>Lophotrochozoa</taxon>
        <taxon>Mollusca</taxon>
        <taxon>Bivalvia</taxon>
        <taxon>Autobranchia</taxon>
        <taxon>Heteroconchia</taxon>
        <taxon>Euheterodonta</taxon>
        <taxon>Imparidentia</taxon>
        <taxon>Neoheterodontei</taxon>
        <taxon>Myida</taxon>
        <taxon>Dreissenoidea</taxon>
        <taxon>Dreissenidae</taxon>
        <taxon>Dreissena</taxon>
    </lineage>
</organism>